<organism evidence="1 2">
    <name type="scientific">Kibdelosporangium banguiense</name>
    <dbReference type="NCBI Taxonomy" id="1365924"/>
    <lineage>
        <taxon>Bacteria</taxon>
        <taxon>Bacillati</taxon>
        <taxon>Actinomycetota</taxon>
        <taxon>Actinomycetes</taxon>
        <taxon>Pseudonocardiales</taxon>
        <taxon>Pseudonocardiaceae</taxon>
        <taxon>Kibdelosporangium</taxon>
    </lineage>
</organism>
<name>A0ABS4TXK0_9PSEU</name>
<gene>
    <name evidence="1" type="ORF">JOF56_009517</name>
</gene>
<protein>
    <submittedName>
        <fullName evidence="1">Uncharacterized protein</fullName>
    </submittedName>
</protein>
<reference evidence="1 2" key="1">
    <citation type="submission" date="2021-03" db="EMBL/GenBank/DDBJ databases">
        <title>Sequencing the genomes of 1000 actinobacteria strains.</title>
        <authorList>
            <person name="Klenk H.-P."/>
        </authorList>
    </citation>
    <scope>NUCLEOTIDE SEQUENCE [LARGE SCALE GENOMIC DNA]</scope>
    <source>
        <strain evidence="1 2">DSM 46670</strain>
    </source>
</reference>
<keyword evidence="2" id="KW-1185">Reference proteome</keyword>
<dbReference type="EMBL" id="JAGINW010000001">
    <property type="protein sequence ID" value="MBP2329132.1"/>
    <property type="molecule type" value="Genomic_DNA"/>
</dbReference>
<evidence type="ECO:0000313" key="2">
    <source>
        <dbReference type="Proteomes" id="UP001519332"/>
    </source>
</evidence>
<dbReference type="RefSeq" id="WP_209645987.1">
    <property type="nucleotide sequence ID" value="NZ_JAGINW010000001.1"/>
</dbReference>
<evidence type="ECO:0000313" key="1">
    <source>
        <dbReference type="EMBL" id="MBP2329132.1"/>
    </source>
</evidence>
<sequence>MTRHLLSIPGALLRRETSRDAELLVLRHQNSILRRQLGQRPRYQPADRLWLSALARLIPRRRWASVFPVAPATLSTLTTRAERGDFDSLQVLTNILRLQDRLGEAVSLWKTAAIKDPGRSREQLGDVLHELNQTEEALAIAVGMSTNGDRSAQSRAASRMADLSMWDELRDQADRGNRYADIEYVRHLCDLRDYPAIQRRAAAASVAAVRELLSAAKQGVHQVRGLDDLGLNPDGTRPVSK</sequence>
<dbReference type="Proteomes" id="UP001519332">
    <property type="component" value="Unassembled WGS sequence"/>
</dbReference>
<accession>A0ABS4TXK0</accession>
<comment type="caution">
    <text evidence="1">The sequence shown here is derived from an EMBL/GenBank/DDBJ whole genome shotgun (WGS) entry which is preliminary data.</text>
</comment>
<proteinExistence type="predicted"/>